<dbReference type="InterPro" id="IPR000713">
    <property type="entry name" value="Mur_ligase_N"/>
</dbReference>
<dbReference type="Pfam" id="PF08245">
    <property type="entry name" value="Mur_ligase_M"/>
    <property type="match status" value="1"/>
</dbReference>
<dbReference type="Pfam" id="PF01225">
    <property type="entry name" value="Mur_ligase"/>
    <property type="match status" value="1"/>
</dbReference>
<feature type="short sequence motif" description="Meso-diaminopimelate recognition motif" evidence="19">
    <location>
        <begin position="404"/>
        <end position="407"/>
    </location>
</feature>
<organism evidence="24 25">
    <name type="scientific">Marinisporobacter balticus</name>
    <dbReference type="NCBI Taxonomy" id="2018667"/>
    <lineage>
        <taxon>Bacteria</taxon>
        <taxon>Bacillati</taxon>
        <taxon>Bacillota</taxon>
        <taxon>Clostridia</taxon>
        <taxon>Peptostreptococcales</taxon>
        <taxon>Thermotaleaceae</taxon>
        <taxon>Marinisporobacter</taxon>
    </lineage>
</organism>
<feature type="binding site" evidence="19">
    <location>
        <position position="460"/>
    </location>
    <ligand>
        <name>meso-2,6-diaminopimelate</name>
        <dbReference type="ChEBI" id="CHEBI:57791"/>
    </ligand>
</feature>
<reference evidence="24 25" key="1">
    <citation type="submission" date="2019-03" db="EMBL/GenBank/DDBJ databases">
        <title>Genomic Encyclopedia of Type Strains, Phase IV (KMG-IV): sequencing the most valuable type-strain genomes for metagenomic binning, comparative biology and taxonomic classification.</title>
        <authorList>
            <person name="Goeker M."/>
        </authorList>
    </citation>
    <scope>NUCLEOTIDE SEQUENCE [LARGE SCALE GENOMIC DNA]</scope>
    <source>
        <strain evidence="24 25">DSM 102940</strain>
    </source>
</reference>
<dbReference type="InterPro" id="IPR004101">
    <property type="entry name" value="Mur_ligase_C"/>
</dbReference>
<gene>
    <name evidence="19" type="primary">murE</name>
    <name evidence="24" type="ORF">EV214_10229</name>
</gene>
<comment type="PTM">
    <text evidence="19">Carboxylation is probably crucial for Mg(2+) binding and, consequently, for the gamma-phosphate positioning of ATP.</text>
</comment>
<evidence type="ECO:0000313" key="25">
    <source>
        <dbReference type="Proteomes" id="UP000294919"/>
    </source>
</evidence>
<feature type="binding site" evidence="19">
    <location>
        <position position="187"/>
    </location>
    <ligand>
        <name>UDP-N-acetyl-alpha-D-muramoyl-L-alanyl-D-glutamate</name>
        <dbReference type="ChEBI" id="CHEBI:83900"/>
    </ligand>
</feature>
<evidence type="ECO:0000256" key="2">
    <source>
        <dbReference type="ARBA" id="ARBA00005898"/>
    </source>
</evidence>
<keyword evidence="25" id="KW-1185">Reference proteome</keyword>
<dbReference type="SUPFAM" id="SSF53244">
    <property type="entry name" value="MurD-like peptide ligases, peptide-binding domain"/>
    <property type="match status" value="1"/>
</dbReference>
<dbReference type="FunFam" id="3.90.190.20:FF:000006">
    <property type="entry name" value="UDP-N-acetylmuramoyl-L-alanyl-D-glutamate--2,6-diaminopimelate ligase"/>
    <property type="match status" value="1"/>
</dbReference>
<comment type="cofactor">
    <cofactor evidence="19">
        <name>Mg(2+)</name>
        <dbReference type="ChEBI" id="CHEBI:18420"/>
    </cofactor>
</comment>
<evidence type="ECO:0000259" key="22">
    <source>
        <dbReference type="Pfam" id="PF02875"/>
    </source>
</evidence>
<dbReference type="GO" id="GO:0008360">
    <property type="term" value="P:regulation of cell shape"/>
    <property type="evidence" value="ECO:0007669"/>
    <property type="project" value="UniProtKB-KW"/>
</dbReference>
<dbReference type="InterPro" id="IPR013221">
    <property type="entry name" value="Mur_ligase_cen"/>
</dbReference>
<feature type="domain" description="Mur ligase N-terminal catalytic" evidence="21">
    <location>
        <begin position="23"/>
        <end position="95"/>
    </location>
</feature>
<keyword evidence="4 19" id="KW-0436">Ligase</keyword>
<evidence type="ECO:0000259" key="21">
    <source>
        <dbReference type="Pfam" id="PF01225"/>
    </source>
</evidence>
<feature type="binding site" evidence="19">
    <location>
        <position position="456"/>
    </location>
    <ligand>
        <name>meso-2,6-diaminopimelate</name>
        <dbReference type="ChEBI" id="CHEBI:57791"/>
    </ligand>
</feature>
<dbReference type="Proteomes" id="UP000294919">
    <property type="component" value="Unassembled WGS sequence"/>
</dbReference>
<evidence type="ECO:0000256" key="1">
    <source>
        <dbReference type="ARBA" id="ARBA00004752"/>
    </source>
</evidence>
<evidence type="ECO:0000256" key="5">
    <source>
        <dbReference type="ARBA" id="ARBA00022618"/>
    </source>
</evidence>
<dbReference type="InterPro" id="IPR035911">
    <property type="entry name" value="MurE/MurF_N"/>
</dbReference>
<evidence type="ECO:0000256" key="3">
    <source>
        <dbReference type="ARBA" id="ARBA00022490"/>
    </source>
</evidence>
<accession>A0A4R2KXI4</accession>
<keyword evidence="5 19" id="KW-0132">Cell division</keyword>
<evidence type="ECO:0000256" key="19">
    <source>
        <dbReference type="HAMAP-Rule" id="MF_00208"/>
    </source>
</evidence>
<dbReference type="NCBIfam" id="NF001124">
    <property type="entry name" value="PRK00139.1-2"/>
    <property type="match status" value="1"/>
</dbReference>
<feature type="binding site" evidence="19">
    <location>
        <begin position="152"/>
        <end position="153"/>
    </location>
    <ligand>
        <name>UDP-N-acetyl-alpha-D-muramoyl-L-alanyl-D-glutamate</name>
        <dbReference type="ChEBI" id="CHEBI:83900"/>
    </ligand>
</feature>
<dbReference type="Pfam" id="PF02875">
    <property type="entry name" value="Mur_ligase_C"/>
    <property type="match status" value="1"/>
</dbReference>
<evidence type="ECO:0000256" key="18">
    <source>
        <dbReference type="ARBA" id="ARBA00081560"/>
    </source>
</evidence>
<sequence>MKLNELLKNIAIMDLVGEEAIDITGIAYDSRKVDENYLFACIIGLKTDGHEYIEQVIKKGAKALIVEKNIPPIKGITIIRVENSRKALALISANFFKHPTKNMHIIGVTGTNGKTTTTHLIKNILEKNSVHCGLIGTISHKILDKEYKANNTTPESLELQSLFKEMLGLNVNSCAMEVSSHSLDLDRVAGINYKIGVFTNLTRDHLDFHKNIENYKNAKAKLFYQTSLANIINIDDQYGAEIANEVKNLDAKLITYGIEKKAEIYAKDITISPKGTEFTLVTPEFEGHIKISTPGMFSVYNALAAMAVSYVLGYNFEQIKKGIESIKGVLGRFEAVENTGKYTIIVDYSHTPDALENALDTIKEFVKGKIITVFGCGGDRDKTKRPMMGEIAGELSDFCIITSDNPRSEKPDEIIKDVEVGIKKTNCKYKMIVDRKEAIREAIKISEPDDIILIAGKGHETYQIIGKKIIDFDDKKVSQEILREEMLDGN</sequence>
<keyword evidence="8 19" id="KW-0133">Cell shape</keyword>
<dbReference type="Gene3D" id="3.40.1190.10">
    <property type="entry name" value="Mur-like, catalytic domain"/>
    <property type="match status" value="1"/>
</dbReference>
<feature type="binding site" evidence="19">
    <location>
        <position position="179"/>
    </location>
    <ligand>
        <name>UDP-N-acetyl-alpha-D-muramoyl-L-alanyl-D-glutamate</name>
        <dbReference type="ChEBI" id="CHEBI:83900"/>
    </ligand>
</feature>
<comment type="catalytic activity">
    <reaction evidence="12 19">
        <text>UDP-N-acetyl-alpha-D-muramoyl-L-alanyl-D-glutamate + meso-2,6-diaminopimelate + ATP = UDP-N-acetyl-alpha-D-muramoyl-L-alanyl-gamma-D-glutamyl-meso-2,6-diaminopimelate + ADP + phosphate + H(+)</text>
        <dbReference type="Rhea" id="RHEA:23676"/>
        <dbReference type="ChEBI" id="CHEBI:15378"/>
        <dbReference type="ChEBI" id="CHEBI:30616"/>
        <dbReference type="ChEBI" id="CHEBI:43474"/>
        <dbReference type="ChEBI" id="CHEBI:57791"/>
        <dbReference type="ChEBI" id="CHEBI:83900"/>
        <dbReference type="ChEBI" id="CHEBI:83905"/>
        <dbReference type="ChEBI" id="CHEBI:456216"/>
        <dbReference type="EC" id="6.3.2.13"/>
    </reaction>
</comment>
<evidence type="ECO:0000256" key="6">
    <source>
        <dbReference type="ARBA" id="ARBA00022741"/>
    </source>
</evidence>
<evidence type="ECO:0000313" key="24">
    <source>
        <dbReference type="EMBL" id="TCO79311.1"/>
    </source>
</evidence>
<feature type="modified residue" description="N6-carboxylysine" evidence="19">
    <location>
        <position position="219"/>
    </location>
</feature>
<evidence type="ECO:0000256" key="11">
    <source>
        <dbReference type="ARBA" id="ARBA00023316"/>
    </source>
</evidence>
<evidence type="ECO:0000259" key="23">
    <source>
        <dbReference type="Pfam" id="PF08245"/>
    </source>
</evidence>
<evidence type="ECO:0000256" key="7">
    <source>
        <dbReference type="ARBA" id="ARBA00022840"/>
    </source>
</evidence>
<comment type="subcellular location">
    <subcellularLocation>
        <location evidence="19 20">Cytoplasm</location>
    </subcellularLocation>
</comment>
<dbReference type="AlphaFoldDB" id="A0A4R2KXI4"/>
<dbReference type="Gene3D" id="3.90.190.20">
    <property type="entry name" value="Mur ligase, C-terminal domain"/>
    <property type="match status" value="1"/>
</dbReference>
<dbReference type="InterPro" id="IPR036565">
    <property type="entry name" value="Mur-like_cat_sf"/>
</dbReference>
<dbReference type="GO" id="GO:0051301">
    <property type="term" value="P:cell division"/>
    <property type="evidence" value="ECO:0007669"/>
    <property type="project" value="UniProtKB-KW"/>
</dbReference>
<keyword evidence="9 19" id="KW-0573">Peptidoglycan synthesis</keyword>
<evidence type="ECO:0000256" key="4">
    <source>
        <dbReference type="ARBA" id="ARBA00022598"/>
    </source>
</evidence>
<dbReference type="Gene3D" id="3.40.1390.10">
    <property type="entry name" value="MurE/MurF, N-terminal domain"/>
    <property type="match status" value="1"/>
</dbReference>
<dbReference type="NCBIfam" id="NF001126">
    <property type="entry name" value="PRK00139.1-4"/>
    <property type="match status" value="1"/>
</dbReference>
<dbReference type="GO" id="GO:0071555">
    <property type="term" value="P:cell wall organization"/>
    <property type="evidence" value="ECO:0007669"/>
    <property type="project" value="UniProtKB-KW"/>
</dbReference>
<comment type="caution">
    <text evidence="24">The sequence shown here is derived from an EMBL/GenBank/DDBJ whole genome shotgun (WGS) entry which is preliminary data.</text>
</comment>
<dbReference type="UniPathway" id="UPA00219"/>
<dbReference type="InterPro" id="IPR005761">
    <property type="entry name" value="UDP-N-AcMur-Glu-dNH2Pim_ligase"/>
</dbReference>
<evidence type="ECO:0000256" key="13">
    <source>
        <dbReference type="ARBA" id="ARBA00056782"/>
    </source>
</evidence>
<keyword evidence="10 19" id="KW-0131">Cell cycle</keyword>
<dbReference type="EC" id="6.3.2.13" evidence="14 19"/>
<evidence type="ECO:0000256" key="14">
    <source>
        <dbReference type="ARBA" id="ARBA00066633"/>
    </source>
</evidence>
<evidence type="ECO:0000256" key="8">
    <source>
        <dbReference type="ARBA" id="ARBA00022960"/>
    </source>
</evidence>
<keyword evidence="7 19" id="KW-0067">ATP-binding</keyword>
<dbReference type="NCBIfam" id="TIGR01085">
    <property type="entry name" value="murE"/>
    <property type="match status" value="1"/>
</dbReference>
<dbReference type="InterPro" id="IPR036615">
    <property type="entry name" value="Mur_ligase_C_dom_sf"/>
</dbReference>
<feature type="domain" description="Mur ligase C-terminal" evidence="22">
    <location>
        <begin position="331"/>
        <end position="458"/>
    </location>
</feature>
<dbReference type="GO" id="GO:0000287">
    <property type="term" value="F:magnesium ion binding"/>
    <property type="evidence" value="ECO:0007669"/>
    <property type="project" value="UniProtKB-UniRule"/>
</dbReference>
<dbReference type="PANTHER" id="PTHR23135:SF4">
    <property type="entry name" value="UDP-N-ACETYLMURAMOYL-L-ALANYL-D-GLUTAMATE--2,6-DIAMINOPIMELATE LIGASE MURE HOMOLOG, CHLOROPLASTIC"/>
    <property type="match status" value="1"/>
</dbReference>
<dbReference type="SUPFAM" id="SSF63418">
    <property type="entry name" value="MurE/MurF N-terminal domain"/>
    <property type="match status" value="1"/>
</dbReference>
<feature type="binding site" evidence="19">
    <location>
        <position position="380"/>
    </location>
    <ligand>
        <name>meso-2,6-diaminopimelate</name>
        <dbReference type="ChEBI" id="CHEBI:57791"/>
    </ligand>
</feature>
<keyword evidence="3 19" id="KW-0963">Cytoplasm</keyword>
<keyword evidence="11 19" id="KW-0961">Cell wall biogenesis/degradation</keyword>
<dbReference type="GO" id="GO:0005737">
    <property type="term" value="C:cytoplasm"/>
    <property type="evidence" value="ECO:0007669"/>
    <property type="project" value="UniProtKB-SubCell"/>
</dbReference>
<evidence type="ECO:0000256" key="9">
    <source>
        <dbReference type="ARBA" id="ARBA00022984"/>
    </source>
</evidence>
<evidence type="ECO:0000256" key="20">
    <source>
        <dbReference type="RuleBase" id="RU004135"/>
    </source>
</evidence>
<comment type="function">
    <text evidence="13 19">Catalyzes the addition of meso-diaminopimelic acid to the nucleotide precursor UDP-N-acetylmuramoyl-L-alanyl-D-glutamate (UMAG) in the biosynthesis of bacterial cell-wall peptidoglycan.</text>
</comment>
<keyword evidence="19" id="KW-0460">Magnesium</keyword>
<evidence type="ECO:0000256" key="15">
    <source>
        <dbReference type="ARBA" id="ARBA00072883"/>
    </source>
</evidence>
<feature type="binding site" evidence="19">
    <location>
        <position position="30"/>
    </location>
    <ligand>
        <name>UDP-N-acetyl-alpha-D-muramoyl-L-alanyl-D-glutamate</name>
        <dbReference type="ChEBI" id="CHEBI:83900"/>
    </ligand>
</feature>
<dbReference type="PANTHER" id="PTHR23135">
    <property type="entry name" value="MUR LIGASE FAMILY MEMBER"/>
    <property type="match status" value="1"/>
</dbReference>
<dbReference type="HAMAP" id="MF_00208">
    <property type="entry name" value="MurE"/>
    <property type="match status" value="1"/>
</dbReference>
<comment type="pathway">
    <text evidence="1 19 20">Cell wall biogenesis; peptidoglycan biosynthesis.</text>
</comment>
<feature type="binding site" evidence="19">
    <location>
        <position position="151"/>
    </location>
    <ligand>
        <name>UDP-N-acetyl-alpha-D-muramoyl-L-alanyl-D-glutamate</name>
        <dbReference type="ChEBI" id="CHEBI:83900"/>
    </ligand>
</feature>
<dbReference type="RefSeq" id="WP_132242100.1">
    <property type="nucleotide sequence ID" value="NZ_SLWV01000002.1"/>
</dbReference>
<evidence type="ECO:0000256" key="10">
    <source>
        <dbReference type="ARBA" id="ARBA00023306"/>
    </source>
</evidence>
<evidence type="ECO:0000256" key="17">
    <source>
        <dbReference type="ARBA" id="ARBA00076158"/>
    </source>
</evidence>
<dbReference type="GO" id="GO:0005524">
    <property type="term" value="F:ATP binding"/>
    <property type="evidence" value="ECO:0007669"/>
    <property type="project" value="UniProtKB-UniRule"/>
</dbReference>
<evidence type="ECO:0000256" key="12">
    <source>
        <dbReference type="ARBA" id="ARBA00050251"/>
    </source>
</evidence>
<feature type="domain" description="Mur ligase central" evidence="23">
    <location>
        <begin position="108"/>
        <end position="308"/>
    </location>
</feature>
<dbReference type="GO" id="GO:0004326">
    <property type="term" value="F:tetrahydrofolylpolyglutamate synthase activity"/>
    <property type="evidence" value="ECO:0007669"/>
    <property type="project" value="InterPro"/>
</dbReference>
<proteinExistence type="inferred from homology"/>
<name>A0A4R2KXI4_9FIRM</name>
<comment type="caution">
    <text evidence="19">Lacks conserved residue(s) required for the propagation of feature annotation.</text>
</comment>
<dbReference type="GO" id="GO:0008765">
    <property type="term" value="F:UDP-N-acetylmuramoylalanyl-D-glutamate-2,6-diaminopimelate ligase activity"/>
    <property type="evidence" value="ECO:0007669"/>
    <property type="project" value="UniProtKB-UniRule"/>
</dbReference>
<dbReference type="SUPFAM" id="SSF53623">
    <property type="entry name" value="MurD-like peptide ligases, catalytic domain"/>
    <property type="match status" value="1"/>
</dbReference>
<comment type="similarity">
    <text evidence="2 19">Belongs to the MurCDEF family. MurE subfamily.</text>
</comment>
<dbReference type="OrthoDB" id="9800958at2"/>
<dbReference type="GO" id="GO:0009252">
    <property type="term" value="P:peptidoglycan biosynthetic process"/>
    <property type="evidence" value="ECO:0007669"/>
    <property type="project" value="UniProtKB-UniRule"/>
</dbReference>
<protein>
    <recommendedName>
        <fullName evidence="15 19">UDP-N-acetylmuramoyl-L-alanyl-D-glutamate--2,6-diaminopimelate ligase</fullName>
        <ecNumber evidence="14 19">6.3.2.13</ecNumber>
    </recommendedName>
    <alternativeName>
        <fullName evidence="16 19">Meso-A2pm-adding enzyme</fullName>
    </alternativeName>
    <alternativeName>
        <fullName evidence="17 19">Meso-diaminopimelate-adding enzyme</fullName>
    </alternativeName>
    <alternativeName>
        <fullName evidence="18 19">UDP-MurNAc-L-Ala-D-Glu:meso-diaminopimelate ligase</fullName>
    </alternativeName>
    <alternativeName>
        <fullName evidence="19">UDP-MurNAc-tripeptide synthetase</fullName>
    </alternativeName>
    <alternativeName>
        <fullName evidence="19">UDP-N-acetylmuramyl-tripeptide synthetase</fullName>
    </alternativeName>
</protein>
<evidence type="ECO:0000256" key="16">
    <source>
        <dbReference type="ARBA" id="ARBA00075482"/>
    </source>
</evidence>
<dbReference type="InterPro" id="IPR018109">
    <property type="entry name" value="Folylpolyglutamate_synth_CS"/>
</dbReference>
<dbReference type="EMBL" id="SLWV01000002">
    <property type="protein sequence ID" value="TCO79311.1"/>
    <property type="molecule type" value="Genomic_DNA"/>
</dbReference>
<feature type="binding site" evidence="19">
    <location>
        <begin position="110"/>
        <end position="116"/>
    </location>
    <ligand>
        <name>ATP</name>
        <dbReference type="ChEBI" id="CHEBI:30616"/>
    </ligand>
</feature>
<dbReference type="PROSITE" id="PS01011">
    <property type="entry name" value="FOLYLPOLYGLU_SYNT_1"/>
    <property type="match status" value="1"/>
</dbReference>
<feature type="binding site" evidence="19">
    <location>
        <begin position="404"/>
        <end position="407"/>
    </location>
    <ligand>
        <name>meso-2,6-diaminopimelate</name>
        <dbReference type="ChEBI" id="CHEBI:57791"/>
    </ligand>
</feature>
<keyword evidence="6 19" id="KW-0547">Nucleotide-binding</keyword>